<dbReference type="RefSeq" id="WP_307564283.1">
    <property type="nucleotide sequence ID" value="NZ_JAUSQU010000001.1"/>
</dbReference>
<accession>A0ABT9QKD4</accession>
<dbReference type="Gene3D" id="1.10.287.100">
    <property type="match status" value="1"/>
</dbReference>
<dbReference type="InterPro" id="IPR036388">
    <property type="entry name" value="WH-like_DNA-bd_sf"/>
</dbReference>
<dbReference type="Proteomes" id="UP001225356">
    <property type="component" value="Unassembled WGS sequence"/>
</dbReference>
<keyword evidence="3" id="KW-1185">Reference proteome</keyword>
<sequence>MSDLSHAEAVAEEIRTAIGRVVRRLRQESGMPNHQVTALWWLERHGPMTASGLAVTERITPQSMAVTLAALYDQGFVDRTPDPHDRRQILWSVTTRGREVVVEDRARRARWLVTAIDEELTGEETARLRDAARLLNKIMDRSEAGGA</sequence>
<dbReference type="PROSITE" id="PS50995">
    <property type="entry name" value="HTH_MARR_2"/>
    <property type="match status" value="1"/>
</dbReference>
<dbReference type="SMART" id="SM00347">
    <property type="entry name" value="HTH_MARR"/>
    <property type="match status" value="1"/>
</dbReference>
<proteinExistence type="predicted"/>
<dbReference type="InterPro" id="IPR052526">
    <property type="entry name" value="HTH-type_Bedaq_tolerance"/>
</dbReference>
<dbReference type="Gene3D" id="1.10.10.10">
    <property type="entry name" value="Winged helix-like DNA-binding domain superfamily/Winged helix DNA-binding domain"/>
    <property type="match status" value="1"/>
</dbReference>
<dbReference type="GO" id="GO:0003677">
    <property type="term" value="F:DNA binding"/>
    <property type="evidence" value="ECO:0007669"/>
    <property type="project" value="UniProtKB-KW"/>
</dbReference>
<gene>
    <name evidence="2" type="ORF">J2853_006421</name>
</gene>
<evidence type="ECO:0000313" key="2">
    <source>
        <dbReference type="EMBL" id="MDP9847210.1"/>
    </source>
</evidence>
<dbReference type="InterPro" id="IPR000835">
    <property type="entry name" value="HTH_MarR-typ"/>
</dbReference>
<dbReference type="PANTHER" id="PTHR39515:SF2">
    <property type="entry name" value="HTH-TYPE TRANSCRIPTIONAL REGULATOR RV0880"/>
    <property type="match status" value="1"/>
</dbReference>
<dbReference type="PANTHER" id="PTHR39515">
    <property type="entry name" value="CONSERVED PROTEIN"/>
    <property type="match status" value="1"/>
</dbReference>
<organism evidence="2 3">
    <name type="scientific">Streptosporangium lutulentum</name>
    <dbReference type="NCBI Taxonomy" id="1461250"/>
    <lineage>
        <taxon>Bacteria</taxon>
        <taxon>Bacillati</taxon>
        <taxon>Actinomycetota</taxon>
        <taxon>Actinomycetes</taxon>
        <taxon>Streptosporangiales</taxon>
        <taxon>Streptosporangiaceae</taxon>
        <taxon>Streptosporangium</taxon>
    </lineage>
</organism>
<evidence type="ECO:0000259" key="1">
    <source>
        <dbReference type="PROSITE" id="PS50995"/>
    </source>
</evidence>
<name>A0ABT9QKD4_9ACTN</name>
<dbReference type="Pfam" id="PF01047">
    <property type="entry name" value="MarR"/>
    <property type="match status" value="1"/>
</dbReference>
<evidence type="ECO:0000313" key="3">
    <source>
        <dbReference type="Proteomes" id="UP001225356"/>
    </source>
</evidence>
<keyword evidence="2" id="KW-0238">DNA-binding</keyword>
<dbReference type="InterPro" id="IPR036390">
    <property type="entry name" value="WH_DNA-bd_sf"/>
</dbReference>
<feature type="domain" description="HTH marR-type" evidence="1">
    <location>
        <begin position="1"/>
        <end position="140"/>
    </location>
</feature>
<dbReference type="SUPFAM" id="SSF46785">
    <property type="entry name" value="Winged helix' DNA-binding domain"/>
    <property type="match status" value="1"/>
</dbReference>
<dbReference type="EMBL" id="JAUSQU010000001">
    <property type="protein sequence ID" value="MDP9847210.1"/>
    <property type="molecule type" value="Genomic_DNA"/>
</dbReference>
<comment type="caution">
    <text evidence="2">The sequence shown here is derived from an EMBL/GenBank/DDBJ whole genome shotgun (WGS) entry which is preliminary data.</text>
</comment>
<protein>
    <submittedName>
        <fullName evidence="2">DNA-binding MarR family transcriptional regulator</fullName>
    </submittedName>
</protein>
<reference evidence="2 3" key="1">
    <citation type="submission" date="2023-07" db="EMBL/GenBank/DDBJ databases">
        <title>Sequencing the genomes of 1000 actinobacteria strains.</title>
        <authorList>
            <person name="Klenk H.-P."/>
        </authorList>
    </citation>
    <scope>NUCLEOTIDE SEQUENCE [LARGE SCALE GENOMIC DNA]</scope>
    <source>
        <strain evidence="2 3">DSM 46740</strain>
    </source>
</reference>